<dbReference type="Proteomes" id="UP001056120">
    <property type="component" value="Linkage Group LG12"/>
</dbReference>
<evidence type="ECO:0000313" key="2">
    <source>
        <dbReference type="Proteomes" id="UP001056120"/>
    </source>
</evidence>
<name>A0ACB9HGX7_9ASTR</name>
<gene>
    <name evidence="1" type="ORF">L1987_37650</name>
</gene>
<keyword evidence="2" id="KW-1185">Reference proteome</keyword>
<sequence length="100" mass="11628">MTKDFFLPHLHSNLQITIFCRTSITNSAFPSKAAFCNHRFCDGGDGFQSYNDGGNRGVWVRSTRPAYWDWTWDELSTNDLRFDSLDVDAKIPIFKYLLRL</sequence>
<reference evidence="2" key="1">
    <citation type="journal article" date="2022" name="Mol. Ecol. Resour.">
        <title>The genomes of chicory, endive, great burdock and yacon provide insights into Asteraceae palaeo-polyploidization history and plant inulin production.</title>
        <authorList>
            <person name="Fan W."/>
            <person name="Wang S."/>
            <person name="Wang H."/>
            <person name="Wang A."/>
            <person name="Jiang F."/>
            <person name="Liu H."/>
            <person name="Zhao H."/>
            <person name="Xu D."/>
            <person name="Zhang Y."/>
        </authorList>
    </citation>
    <scope>NUCLEOTIDE SEQUENCE [LARGE SCALE GENOMIC DNA]</scope>
    <source>
        <strain evidence="2">cv. Yunnan</strain>
    </source>
</reference>
<organism evidence="1 2">
    <name type="scientific">Smallanthus sonchifolius</name>
    <dbReference type="NCBI Taxonomy" id="185202"/>
    <lineage>
        <taxon>Eukaryota</taxon>
        <taxon>Viridiplantae</taxon>
        <taxon>Streptophyta</taxon>
        <taxon>Embryophyta</taxon>
        <taxon>Tracheophyta</taxon>
        <taxon>Spermatophyta</taxon>
        <taxon>Magnoliopsida</taxon>
        <taxon>eudicotyledons</taxon>
        <taxon>Gunneridae</taxon>
        <taxon>Pentapetalae</taxon>
        <taxon>asterids</taxon>
        <taxon>campanulids</taxon>
        <taxon>Asterales</taxon>
        <taxon>Asteraceae</taxon>
        <taxon>Asteroideae</taxon>
        <taxon>Heliantheae alliance</taxon>
        <taxon>Millerieae</taxon>
        <taxon>Smallanthus</taxon>
    </lineage>
</organism>
<comment type="caution">
    <text evidence="1">The sequence shown here is derived from an EMBL/GenBank/DDBJ whole genome shotgun (WGS) entry which is preliminary data.</text>
</comment>
<evidence type="ECO:0000313" key="1">
    <source>
        <dbReference type="EMBL" id="KAI3795007.1"/>
    </source>
</evidence>
<reference evidence="1 2" key="2">
    <citation type="journal article" date="2022" name="Mol. Ecol. Resour.">
        <title>The genomes of chicory, endive, great burdock and yacon provide insights into Asteraceae paleo-polyploidization history and plant inulin production.</title>
        <authorList>
            <person name="Fan W."/>
            <person name="Wang S."/>
            <person name="Wang H."/>
            <person name="Wang A."/>
            <person name="Jiang F."/>
            <person name="Liu H."/>
            <person name="Zhao H."/>
            <person name="Xu D."/>
            <person name="Zhang Y."/>
        </authorList>
    </citation>
    <scope>NUCLEOTIDE SEQUENCE [LARGE SCALE GENOMIC DNA]</scope>
    <source>
        <strain evidence="2">cv. Yunnan</strain>
        <tissue evidence="1">Leaves</tissue>
    </source>
</reference>
<proteinExistence type="predicted"/>
<accession>A0ACB9HGX7</accession>
<dbReference type="EMBL" id="CM042029">
    <property type="protein sequence ID" value="KAI3795007.1"/>
    <property type="molecule type" value="Genomic_DNA"/>
</dbReference>
<protein>
    <submittedName>
        <fullName evidence="1">Uncharacterized protein</fullName>
    </submittedName>
</protein>